<evidence type="ECO:0000313" key="3">
    <source>
        <dbReference type="Proteomes" id="UP000284706"/>
    </source>
</evidence>
<gene>
    <name evidence="2" type="ORF">CVT26_011748</name>
</gene>
<feature type="region of interest" description="Disordered" evidence="1">
    <location>
        <begin position="43"/>
        <end position="105"/>
    </location>
</feature>
<dbReference type="OrthoDB" id="2686745at2759"/>
<protein>
    <submittedName>
        <fullName evidence="2">Uncharacterized protein</fullName>
    </submittedName>
</protein>
<dbReference type="EMBL" id="NHYE01000860">
    <property type="protein sequence ID" value="PPR02272.1"/>
    <property type="molecule type" value="Genomic_DNA"/>
</dbReference>
<accession>A0A409YH06</accession>
<dbReference type="AlphaFoldDB" id="A0A409YH06"/>
<evidence type="ECO:0000256" key="1">
    <source>
        <dbReference type="SAM" id="MobiDB-lite"/>
    </source>
</evidence>
<evidence type="ECO:0000313" key="2">
    <source>
        <dbReference type="EMBL" id="PPR02272.1"/>
    </source>
</evidence>
<name>A0A409YH06_9AGAR</name>
<proteinExistence type="predicted"/>
<organism evidence="2 3">
    <name type="scientific">Gymnopilus dilepis</name>
    <dbReference type="NCBI Taxonomy" id="231916"/>
    <lineage>
        <taxon>Eukaryota</taxon>
        <taxon>Fungi</taxon>
        <taxon>Dikarya</taxon>
        <taxon>Basidiomycota</taxon>
        <taxon>Agaricomycotina</taxon>
        <taxon>Agaricomycetes</taxon>
        <taxon>Agaricomycetidae</taxon>
        <taxon>Agaricales</taxon>
        <taxon>Agaricineae</taxon>
        <taxon>Hymenogastraceae</taxon>
        <taxon>Gymnopilus</taxon>
    </lineage>
</organism>
<dbReference type="Proteomes" id="UP000284706">
    <property type="component" value="Unassembled WGS sequence"/>
</dbReference>
<dbReference type="STRING" id="231916.A0A409YH06"/>
<comment type="caution">
    <text evidence="2">The sequence shown here is derived from an EMBL/GenBank/DDBJ whole genome shotgun (WGS) entry which is preliminary data.</text>
</comment>
<sequence>MPCLSRHLPVITNRIQFVSVKLAPPPVITQRIDFAGMWSCDSEPEKRAPAGLRQGVSPELHDEGIDPEVDLASSGESEMSDDDDSSTKIPKPQGEPGRPRSGGYTLSKVLRGWGDDLKIITGFVKEQADLTLDTATCYKNQPAMAITAICEMAAKRFPVLDKYENNWPVRDILKAHLKYKNARRATSKVGQKL</sequence>
<dbReference type="InParanoid" id="A0A409YH06"/>
<keyword evidence="3" id="KW-1185">Reference proteome</keyword>
<reference evidence="2 3" key="1">
    <citation type="journal article" date="2018" name="Evol. Lett.">
        <title>Horizontal gene cluster transfer increased hallucinogenic mushroom diversity.</title>
        <authorList>
            <person name="Reynolds H.T."/>
            <person name="Vijayakumar V."/>
            <person name="Gluck-Thaler E."/>
            <person name="Korotkin H.B."/>
            <person name="Matheny P.B."/>
            <person name="Slot J.C."/>
        </authorList>
    </citation>
    <scope>NUCLEOTIDE SEQUENCE [LARGE SCALE GENOMIC DNA]</scope>
    <source>
        <strain evidence="2 3">SRW20</strain>
    </source>
</reference>